<dbReference type="AlphaFoldDB" id="A0A2X1XPZ4"/>
<evidence type="ECO:0000313" key="2">
    <source>
        <dbReference type="Proteomes" id="UP000251647"/>
    </source>
</evidence>
<evidence type="ECO:0008006" key="3">
    <source>
        <dbReference type="Google" id="ProtNLM"/>
    </source>
</evidence>
<dbReference type="RefSeq" id="WP_157132373.1">
    <property type="nucleotide sequence ID" value="NZ_PYOG01000010.1"/>
</dbReference>
<dbReference type="EMBL" id="UATL01000005">
    <property type="protein sequence ID" value="SPY44827.1"/>
    <property type="molecule type" value="Genomic_DNA"/>
</dbReference>
<dbReference type="PROSITE" id="PS51257">
    <property type="entry name" value="PROKAR_LIPOPROTEIN"/>
    <property type="match status" value="1"/>
</dbReference>
<evidence type="ECO:0000313" key="1">
    <source>
        <dbReference type="EMBL" id="SPY44827.1"/>
    </source>
</evidence>
<reference evidence="1 2" key="1">
    <citation type="submission" date="2018-06" db="EMBL/GenBank/DDBJ databases">
        <authorList>
            <consortium name="Pathogen Informatics"/>
            <person name="Doyle S."/>
        </authorList>
    </citation>
    <scope>NUCLEOTIDE SEQUENCE [LARGE SCALE GENOMIC DNA]</scope>
    <source>
        <strain evidence="1 2">NCTC11647</strain>
    </source>
</reference>
<dbReference type="Proteomes" id="UP000251647">
    <property type="component" value="Unassembled WGS sequence"/>
</dbReference>
<gene>
    <name evidence="1" type="ORF">NCTC11647_03778</name>
</gene>
<accession>A0A2X1XPZ4</accession>
<organism evidence="1 2">
    <name type="scientific">Photobacterium damselae</name>
    <dbReference type="NCBI Taxonomy" id="38293"/>
    <lineage>
        <taxon>Bacteria</taxon>
        <taxon>Pseudomonadati</taxon>
        <taxon>Pseudomonadota</taxon>
        <taxon>Gammaproteobacteria</taxon>
        <taxon>Vibrionales</taxon>
        <taxon>Vibrionaceae</taxon>
        <taxon>Photobacterium</taxon>
    </lineage>
</organism>
<protein>
    <recommendedName>
        <fullName evidence="3">Lipoprotein</fullName>
    </recommendedName>
</protein>
<sequence length="57" mass="6490">MKPIILCAVLLTLVGCSSCDHDNRHNSPTETEQLYKHCRDRNTCDQSIADHRSHRVA</sequence>
<name>A0A2X1XPZ4_PHODM</name>
<proteinExistence type="predicted"/>